<keyword evidence="1" id="KW-1133">Transmembrane helix</keyword>
<dbReference type="RefSeq" id="WP_042621069.1">
    <property type="nucleotide sequence ID" value="NZ_CP007790.1"/>
</dbReference>
<protein>
    <submittedName>
        <fullName evidence="2">Uncharacterized protein</fullName>
    </submittedName>
</protein>
<keyword evidence="3" id="KW-1185">Reference proteome</keyword>
<dbReference type="KEGG" id="cmq:B840_04060"/>
<feature type="transmembrane region" description="Helical" evidence="1">
    <location>
        <begin position="21"/>
        <end position="47"/>
    </location>
</feature>
<name>A0A0B6TUN3_9CORY</name>
<reference evidence="2 3" key="1">
    <citation type="submission" date="2014-05" db="EMBL/GenBank/DDBJ databases">
        <title>Complete genome sequence of Corynebacterium marinum DSM 44953.</title>
        <authorList>
            <person name="Schaffert L."/>
            <person name="Albersmeier A."/>
            <person name="Kalinowski J."/>
            <person name="Ruckert C."/>
        </authorList>
    </citation>
    <scope>NUCLEOTIDE SEQUENCE [LARGE SCALE GENOMIC DNA]</scope>
    <source>
        <strain evidence="2 3">DSM 44953</strain>
    </source>
</reference>
<dbReference type="HOGENOM" id="CLU_2000077_0_0_11"/>
<accession>A0A0B6TUN3</accession>
<sequence>MSTTSTRHPGDGPGRDVRYAWLSVLLLPVAFGLAFLVGEGLIGLLGYPVGGADSDAPLWAILVATIPALLVFCVPAVVSAWFARRAASRGDRRGWVPAVLLGIIALAFIAMNVLAGLGFEANLG</sequence>
<dbReference type="OrthoDB" id="4870243at2"/>
<evidence type="ECO:0000313" key="3">
    <source>
        <dbReference type="Proteomes" id="UP000031928"/>
    </source>
</evidence>
<feature type="transmembrane region" description="Helical" evidence="1">
    <location>
        <begin position="59"/>
        <end position="83"/>
    </location>
</feature>
<keyword evidence="1" id="KW-0812">Transmembrane</keyword>
<evidence type="ECO:0000313" key="2">
    <source>
        <dbReference type="EMBL" id="AJK68431.1"/>
    </source>
</evidence>
<feature type="transmembrane region" description="Helical" evidence="1">
    <location>
        <begin position="95"/>
        <end position="119"/>
    </location>
</feature>
<dbReference type="STRING" id="1224162.B840_04060"/>
<dbReference type="AlphaFoldDB" id="A0A0B6TUN3"/>
<proteinExistence type="predicted"/>
<dbReference type="EMBL" id="CP007790">
    <property type="protein sequence ID" value="AJK68431.1"/>
    <property type="molecule type" value="Genomic_DNA"/>
</dbReference>
<evidence type="ECO:0000256" key="1">
    <source>
        <dbReference type="SAM" id="Phobius"/>
    </source>
</evidence>
<keyword evidence="1" id="KW-0472">Membrane</keyword>
<gene>
    <name evidence="2" type="ORF">B840_04060</name>
</gene>
<dbReference type="Proteomes" id="UP000031928">
    <property type="component" value="Chromosome"/>
</dbReference>
<organism evidence="2 3">
    <name type="scientific">Corynebacterium marinum DSM 44953</name>
    <dbReference type="NCBI Taxonomy" id="1224162"/>
    <lineage>
        <taxon>Bacteria</taxon>
        <taxon>Bacillati</taxon>
        <taxon>Actinomycetota</taxon>
        <taxon>Actinomycetes</taxon>
        <taxon>Mycobacteriales</taxon>
        <taxon>Corynebacteriaceae</taxon>
        <taxon>Corynebacterium</taxon>
    </lineage>
</organism>